<organism evidence="1 2">
    <name type="scientific">Papaver somniferum</name>
    <name type="common">Opium poppy</name>
    <dbReference type="NCBI Taxonomy" id="3469"/>
    <lineage>
        <taxon>Eukaryota</taxon>
        <taxon>Viridiplantae</taxon>
        <taxon>Streptophyta</taxon>
        <taxon>Embryophyta</taxon>
        <taxon>Tracheophyta</taxon>
        <taxon>Spermatophyta</taxon>
        <taxon>Magnoliopsida</taxon>
        <taxon>Ranunculales</taxon>
        <taxon>Papaveraceae</taxon>
        <taxon>Papaveroideae</taxon>
        <taxon>Papaver</taxon>
    </lineage>
</organism>
<evidence type="ECO:0000313" key="2">
    <source>
        <dbReference type="Proteomes" id="UP000316621"/>
    </source>
</evidence>
<keyword evidence="2" id="KW-1185">Reference proteome</keyword>
<protein>
    <submittedName>
        <fullName evidence="1">Uncharacterized protein</fullName>
    </submittedName>
</protein>
<proteinExistence type="predicted"/>
<sequence>MHFQNFRLEDKPFFERGGMHLFRHQRVESPSSHNFQSQLNLVVVNNRRASTSLMSAFFVASDGILLEIHQVELSRLADGDDNVLQFQPFS</sequence>
<dbReference type="Proteomes" id="UP000316621">
    <property type="component" value="Chromosome 6"/>
</dbReference>
<reference evidence="1 2" key="1">
    <citation type="journal article" date="2018" name="Science">
        <title>The opium poppy genome and morphinan production.</title>
        <authorList>
            <person name="Guo L."/>
            <person name="Winzer T."/>
            <person name="Yang X."/>
            <person name="Li Y."/>
            <person name="Ning Z."/>
            <person name="He Z."/>
            <person name="Teodor R."/>
            <person name="Lu Y."/>
            <person name="Bowser T.A."/>
            <person name="Graham I.A."/>
            <person name="Ye K."/>
        </authorList>
    </citation>
    <scope>NUCLEOTIDE SEQUENCE [LARGE SCALE GENOMIC DNA]</scope>
    <source>
        <strain evidence="2">cv. HN1</strain>
        <tissue evidence="1">Leaves</tissue>
    </source>
</reference>
<accession>A0A4Y7K3P5</accession>
<dbReference type="AlphaFoldDB" id="A0A4Y7K3P5"/>
<name>A0A4Y7K3P5_PAPSO</name>
<gene>
    <name evidence="1" type="ORF">C5167_010648</name>
</gene>
<evidence type="ECO:0000313" key="1">
    <source>
        <dbReference type="EMBL" id="RZC66960.1"/>
    </source>
</evidence>
<dbReference type="Gramene" id="RZC66960">
    <property type="protein sequence ID" value="RZC66960"/>
    <property type="gene ID" value="C5167_010648"/>
</dbReference>
<dbReference type="EMBL" id="CM010720">
    <property type="protein sequence ID" value="RZC66960.1"/>
    <property type="molecule type" value="Genomic_DNA"/>
</dbReference>